<dbReference type="AlphaFoldDB" id="A0AAV0DMZ0"/>
<dbReference type="Proteomes" id="UP001152523">
    <property type="component" value="Unassembled WGS sequence"/>
</dbReference>
<organism evidence="1 2">
    <name type="scientific">Cuscuta epithymum</name>
    <dbReference type="NCBI Taxonomy" id="186058"/>
    <lineage>
        <taxon>Eukaryota</taxon>
        <taxon>Viridiplantae</taxon>
        <taxon>Streptophyta</taxon>
        <taxon>Embryophyta</taxon>
        <taxon>Tracheophyta</taxon>
        <taxon>Spermatophyta</taxon>
        <taxon>Magnoliopsida</taxon>
        <taxon>eudicotyledons</taxon>
        <taxon>Gunneridae</taxon>
        <taxon>Pentapetalae</taxon>
        <taxon>asterids</taxon>
        <taxon>lamiids</taxon>
        <taxon>Solanales</taxon>
        <taxon>Convolvulaceae</taxon>
        <taxon>Cuscuteae</taxon>
        <taxon>Cuscuta</taxon>
        <taxon>Cuscuta subgen. Cuscuta</taxon>
    </lineage>
</organism>
<evidence type="ECO:0000313" key="2">
    <source>
        <dbReference type="Proteomes" id="UP001152523"/>
    </source>
</evidence>
<dbReference type="EMBL" id="CAMAPF010000131">
    <property type="protein sequence ID" value="CAH9105432.1"/>
    <property type="molecule type" value="Genomic_DNA"/>
</dbReference>
<comment type="caution">
    <text evidence="1">The sequence shown here is derived from an EMBL/GenBank/DDBJ whole genome shotgun (WGS) entry which is preliminary data.</text>
</comment>
<name>A0AAV0DMZ0_9ASTE</name>
<evidence type="ECO:0000313" key="1">
    <source>
        <dbReference type="EMBL" id="CAH9105432.1"/>
    </source>
</evidence>
<proteinExistence type="predicted"/>
<sequence>MNGENYYVFEGDACLAILTVRWDVGVVNSLLYSRDWELILGIPGSKRSLLDRIFWPWDEKGRYNVKSSRLALGWKCYYRPYQQTSYKGFMAYTTILETLNLAMYHFPCGLINKWTVNFRCCREMKFI</sequence>
<reference evidence="1" key="1">
    <citation type="submission" date="2022-07" db="EMBL/GenBank/DDBJ databases">
        <authorList>
            <person name="Macas J."/>
            <person name="Novak P."/>
            <person name="Neumann P."/>
        </authorList>
    </citation>
    <scope>NUCLEOTIDE SEQUENCE</scope>
</reference>
<protein>
    <submittedName>
        <fullName evidence="1">Uncharacterized protein</fullName>
    </submittedName>
</protein>
<gene>
    <name evidence="1" type="ORF">CEPIT_LOCUS17211</name>
</gene>
<keyword evidence="2" id="KW-1185">Reference proteome</keyword>
<accession>A0AAV0DMZ0</accession>